<evidence type="ECO:0000256" key="1">
    <source>
        <dbReference type="SAM" id="MobiDB-lite"/>
    </source>
</evidence>
<proteinExistence type="predicted"/>
<organism evidence="2 3">
    <name type="scientific">Kockovaella imperatae</name>
    <dbReference type="NCBI Taxonomy" id="4999"/>
    <lineage>
        <taxon>Eukaryota</taxon>
        <taxon>Fungi</taxon>
        <taxon>Dikarya</taxon>
        <taxon>Basidiomycota</taxon>
        <taxon>Agaricomycotina</taxon>
        <taxon>Tremellomycetes</taxon>
        <taxon>Tremellales</taxon>
        <taxon>Cuniculitremaceae</taxon>
        <taxon>Kockovaella</taxon>
    </lineage>
</organism>
<accession>A0A1Y1U9P1</accession>
<dbReference type="AlphaFoldDB" id="A0A1Y1U9P1"/>
<evidence type="ECO:0000313" key="3">
    <source>
        <dbReference type="Proteomes" id="UP000193218"/>
    </source>
</evidence>
<dbReference type="InParanoid" id="A0A1Y1U9P1"/>
<protein>
    <submittedName>
        <fullName evidence="2">Uncharacterized protein</fullName>
    </submittedName>
</protein>
<dbReference type="Proteomes" id="UP000193218">
    <property type="component" value="Unassembled WGS sequence"/>
</dbReference>
<feature type="region of interest" description="Disordered" evidence="1">
    <location>
        <begin position="1"/>
        <end position="37"/>
    </location>
</feature>
<feature type="compositionally biased region" description="Pro residues" evidence="1">
    <location>
        <begin position="16"/>
        <end position="26"/>
    </location>
</feature>
<dbReference type="EMBL" id="NBSH01000015">
    <property type="protein sequence ID" value="ORX34226.1"/>
    <property type="molecule type" value="Genomic_DNA"/>
</dbReference>
<comment type="caution">
    <text evidence="2">The sequence shown here is derived from an EMBL/GenBank/DDBJ whole genome shotgun (WGS) entry which is preliminary data.</text>
</comment>
<name>A0A1Y1U9P1_9TREE</name>
<gene>
    <name evidence="2" type="ORF">BD324DRAFT_653493</name>
</gene>
<dbReference type="RefSeq" id="XP_021868504.1">
    <property type="nucleotide sequence ID" value="XM_022018659.1"/>
</dbReference>
<keyword evidence="3" id="KW-1185">Reference proteome</keyword>
<reference evidence="2 3" key="1">
    <citation type="submission" date="2017-03" db="EMBL/GenBank/DDBJ databases">
        <title>Widespread Adenine N6-methylation of Active Genes in Fungi.</title>
        <authorList>
            <consortium name="DOE Joint Genome Institute"/>
            <person name="Mondo S.J."/>
            <person name="Dannebaum R.O."/>
            <person name="Kuo R.C."/>
            <person name="Louie K.B."/>
            <person name="Bewick A.J."/>
            <person name="Labutti K."/>
            <person name="Haridas S."/>
            <person name="Kuo A."/>
            <person name="Salamov A."/>
            <person name="Ahrendt S.R."/>
            <person name="Lau R."/>
            <person name="Bowen B.P."/>
            <person name="Lipzen A."/>
            <person name="Sullivan W."/>
            <person name="Andreopoulos W.B."/>
            <person name="Clum A."/>
            <person name="Lindquist E."/>
            <person name="Daum C."/>
            <person name="Northen T.R."/>
            <person name="Ramamoorthy G."/>
            <person name="Schmitz R.J."/>
            <person name="Gryganskyi A."/>
            <person name="Culley D."/>
            <person name="Magnuson J."/>
            <person name="James T.Y."/>
            <person name="O'Malley M.A."/>
            <person name="Stajich J.E."/>
            <person name="Spatafora J.W."/>
            <person name="Visel A."/>
            <person name="Grigoriev I.V."/>
        </authorList>
    </citation>
    <scope>NUCLEOTIDE SEQUENCE [LARGE SCALE GENOMIC DNA]</scope>
    <source>
        <strain evidence="2 3">NRRL Y-17943</strain>
    </source>
</reference>
<dbReference type="GeneID" id="33560468"/>
<dbReference type="OrthoDB" id="2595278at2759"/>
<evidence type="ECO:0000313" key="2">
    <source>
        <dbReference type="EMBL" id="ORX34226.1"/>
    </source>
</evidence>
<sequence length="94" mass="10056">MPSVKRSASEDSLEPHTPPPSSPTHPTPAVKGEGEWTPEKKEAIAQEIILAGIKAIDTTAVAAKYDLTRTQLANALTPGRSNLRLKLIKAARDC</sequence>